<dbReference type="GO" id="GO:0003677">
    <property type="term" value="F:DNA binding"/>
    <property type="evidence" value="ECO:0007669"/>
    <property type="project" value="InterPro"/>
</dbReference>
<comment type="function">
    <text evidence="4">Required for high-level post-exponential phase expression of a series of secreted proteins.</text>
</comment>
<accession>A0A841ZQF4</accession>
<dbReference type="PANTHER" id="PTHR37299:SF3">
    <property type="entry name" value="STAGE 0 SPORULATION PROTEIN A HOMOLOG"/>
    <property type="match status" value="1"/>
</dbReference>
<dbReference type="SMART" id="SM00850">
    <property type="entry name" value="LytTR"/>
    <property type="match status" value="1"/>
</dbReference>
<dbReference type="SUPFAM" id="SSF52172">
    <property type="entry name" value="CheY-like"/>
    <property type="match status" value="1"/>
</dbReference>
<dbReference type="InterPro" id="IPR011006">
    <property type="entry name" value="CheY-like_superfamily"/>
</dbReference>
<dbReference type="PANTHER" id="PTHR37299">
    <property type="entry name" value="TRANSCRIPTIONAL REGULATOR-RELATED"/>
    <property type="match status" value="1"/>
</dbReference>
<dbReference type="Gene3D" id="3.40.50.2300">
    <property type="match status" value="1"/>
</dbReference>
<comment type="caution">
    <text evidence="6">The sequence shown here is derived from an EMBL/GenBank/DDBJ whole genome shotgun (WGS) entry which is preliminary data.</text>
</comment>
<evidence type="ECO:0000256" key="4">
    <source>
        <dbReference type="ARBA" id="ARBA00037164"/>
    </source>
</evidence>
<organism evidence="6 7">
    <name type="scientific">Listeria aquatica</name>
    <dbReference type="NCBI Taxonomy" id="1494960"/>
    <lineage>
        <taxon>Bacteria</taxon>
        <taxon>Bacillati</taxon>
        <taxon>Bacillota</taxon>
        <taxon>Bacilli</taxon>
        <taxon>Bacillales</taxon>
        <taxon>Listeriaceae</taxon>
        <taxon>Listeria</taxon>
    </lineage>
</organism>
<dbReference type="AlphaFoldDB" id="A0A841ZQF4"/>
<dbReference type="EMBL" id="JAARRM010000003">
    <property type="protein sequence ID" value="MBC1521757.1"/>
    <property type="molecule type" value="Genomic_DNA"/>
</dbReference>
<dbReference type="InterPro" id="IPR046947">
    <property type="entry name" value="LytR-like"/>
</dbReference>
<dbReference type="InterPro" id="IPR001789">
    <property type="entry name" value="Sig_transdc_resp-reg_receiver"/>
</dbReference>
<keyword evidence="3" id="KW-0010">Activator</keyword>
<feature type="domain" description="HTH LytTR-type" evidence="5">
    <location>
        <begin position="151"/>
        <end position="248"/>
    </location>
</feature>
<dbReference type="Gene3D" id="2.40.50.1020">
    <property type="entry name" value="LytTr DNA-binding domain"/>
    <property type="match status" value="1"/>
</dbReference>
<evidence type="ECO:0000313" key="6">
    <source>
        <dbReference type="EMBL" id="MBC1521757.1"/>
    </source>
</evidence>
<sequence>MSKVNIYLVEDNFLHREFIEQSVITSAEKLNIRYRMHTTFDIYNFVNQMDTHVIMDNDIYFLDIDLNEALSGIDIAEKIRKKNHQCYIYFITFHQDKSLEIVNRHILPSGYLIKDPDNLDSIAEQIQLIFEKIQQIEKHAFTDNIILKNGSEQLFLPKKDIIFIQTLAGSKNYSLIHLKNHTHSVRYQISALKLLFDENNFYTNLKSFIINTDEITSIDRKLGIIHFNYGYELYASKKIINKLLNHLTG</sequence>
<dbReference type="Proteomes" id="UP000559885">
    <property type="component" value="Unassembled WGS sequence"/>
</dbReference>
<reference evidence="6 7" key="1">
    <citation type="submission" date="2020-03" db="EMBL/GenBank/DDBJ databases">
        <title>Soil Listeria distribution.</title>
        <authorList>
            <person name="Liao J."/>
            <person name="Wiedmann M."/>
        </authorList>
    </citation>
    <scope>NUCLEOTIDE SEQUENCE [LARGE SCALE GENOMIC DNA]</scope>
    <source>
        <strain evidence="6 7">FSL L7-1507</strain>
    </source>
</reference>
<evidence type="ECO:0000259" key="5">
    <source>
        <dbReference type="SMART" id="SM00850"/>
    </source>
</evidence>
<keyword evidence="2" id="KW-0902">Two-component regulatory system</keyword>
<gene>
    <name evidence="6" type="ORF">HB912_08865</name>
</gene>
<dbReference type="Pfam" id="PF04397">
    <property type="entry name" value="LytTR"/>
    <property type="match status" value="1"/>
</dbReference>
<protein>
    <submittedName>
        <fullName evidence="6">Response regulator transcription factor</fullName>
    </submittedName>
</protein>
<evidence type="ECO:0000256" key="3">
    <source>
        <dbReference type="ARBA" id="ARBA00023159"/>
    </source>
</evidence>
<proteinExistence type="predicted"/>
<dbReference type="RefSeq" id="WP_185373895.1">
    <property type="nucleotide sequence ID" value="NZ_JAARRM010000003.1"/>
</dbReference>
<name>A0A841ZQF4_9LIST</name>
<keyword evidence="1" id="KW-0963">Cytoplasm</keyword>
<evidence type="ECO:0000256" key="1">
    <source>
        <dbReference type="ARBA" id="ARBA00022490"/>
    </source>
</evidence>
<dbReference type="InterPro" id="IPR007492">
    <property type="entry name" value="LytTR_DNA-bd_dom"/>
</dbReference>
<evidence type="ECO:0000256" key="2">
    <source>
        <dbReference type="ARBA" id="ARBA00023012"/>
    </source>
</evidence>
<evidence type="ECO:0000313" key="7">
    <source>
        <dbReference type="Proteomes" id="UP000559885"/>
    </source>
</evidence>
<dbReference type="Pfam" id="PF00072">
    <property type="entry name" value="Response_reg"/>
    <property type="match status" value="1"/>
</dbReference>
<dbReference type="GO" id="GO:0000156">
    <property type="term" value="F:phosphorelay response regulator activity"/>
    <property type="evidence" value="ECO:0007669"/>
    <property type="project" value="InterPro"/>
</dbReference>